<reference evidence="1" key="1">
    <citation type="submission" date="2019-03" db="EMBL/GenBank/DDBJ databases">
        <title>Single cell metagenomics reveals metabolic interactions within the superorganism composed of flagellate Streblomastix strix and complex community of Bacteroidetes bacteria on its surface.</title>
        <authorList>
            <person name="Treitli S.C."/>
            <person name="Kolisko M."/>
            <person name="Husnik F."/>
            <person name="Keeling P."/>
            <person name="Hampl V."/>
        </authorList>
    </citation>
    <scope>NUCLEOTIDE SEQUENCE</scope>
    <source>
        <strain evidence="1">STM</strain>
    </source>
</reference>
<protein>
    <recommendedName>
        <fullName evidence="2">Phage morphogenesis protein</fullName>
    </recommendedName>
</protein>
<sequence length="201" mass="23937">MKKTFQNFKREVIDRSLEDIKVELDEEFDRNFERKAFFDKKWPERKYDNGKGSLLVRSGALRRSISSLRGGAELVYSSDKPYARIHNEGGEIKVTKKMKKYFWAKYRETAGKYSYKDKTETITTKRGKVKEKKVLKGTKENESLSEEAEFYKAMALKKEGSRIVIPQRRFIGKHKETDRIIREITEQNIEEYFKKHKLFKQ</sequence>
<organism evidence="1">
    <name type="scientific">termite gut metagenome</name>
    <dbReference type="NCBI Taxonomy" id="433724"/>
    <lineage>
        <taxon>unclassified sequences</taxon>
        <taxon>metagenomes</taxon>
        <taxon>organismal metagenomes</taxon>
    </lineage>
</organism>
<dbReference type="AlphaFoldDB" id="A0A5J4SSD6"/>
<gene>
    <name evidence="1" type="ORF">EZS27_004507</name>
</gene>
<dbReference type="EMBL" id="SNRY01000078">
    <property type="protein sequence ID" value="KAA6348055.1"/>
    <property type="molecule type" value="Genomic_DNA"/>
</dbReference>
<evidence type="ECO:0000313" key="1">
    <source>
        <dbReference type="EMBL" id="KAA6348055.1"/>
    </source>
</evidence>
<evidence type="ECO:0008006" key="2">
    <source>
        <dbReference type="Google" id="ProtNLM"/>
    </source>
</evidence>
<comment type="caution">
    <text evidence="1">The sequence shown here is derived from an EMBL/GenBank/DDBJ whole genome shotgun (WGS) entry which is preliminary data.</text>
</comment>
<proteinExistence type="predicted"/>
<name>A0A5J4SSD6_9ZZZZ</name>
<accession>A0A5J4SSD6</accession>